<gene>
    <name evidence="6" type="ORF">F8O01_14685</name>
</gene>
<dbReference type="InterPro" id="IPR032808">
    <property type="entry name" value="DoxX"/>
</dbReference>
<dbReference type="Pfam" id="PF13564">
    <property type="entry name" value="DoxX_2"/>
    <property type="match status" value="1"/>
</dbReference>
<keyword evidence="3 5" id="KW-1133">Transmembrane helix</keyword>
<evidence type="ECO:0000313" key="6">
    <source>
        <dbReference type="EMBL" id="KAB1653591.1"/>
    </source>
</evidence>
<evidence type="ECO:0000313" key="7">
    <source>
        <dbReference type="Proteomes" id="UP000467240"/>
    </source>
</evidence>
<reference evidence="6 7" key="1">
    <citation type="submission" date="2019-09" db="EMBL/GenBank/DDBJ databases">
        <title>Phylogeny of genus Pseudoclavibacter and closely related genus.</title>
        <authorList>
            <person name="Li Y."/>
        </authorList>
    </citation>
    <scope>NUCLEOTIDE SEQUENCE [LARGE SCALE GENOMIC DNA]</scope>
    <source>
        <strain evidence="6 7">DSM 23821</strain>
    </source>
</reference>
<evidence type="ECO:0000256" key="1">
    <source>
        <dbReference type="ARBA" id="ARBA00004141"/>
    </source>
</evidence>
<comment type="subcellular location">
    <subcellularLocation>
        <location evidence="1">Membrane</location>
        <topology evidence="1">Multi-pass membrane protein</topology>
    </subcellularLocation>
</comment>
<keyword evidence="2 5" id="KW-0812">Transmembrane</keyword>
<dbReference type="OrthoDB" id="3482063at2"/>
<dbReference type="GO" id="GO:0016020">
    <property type="term" value="C:membrane"/>
    <property type="evidence" value="ECO:0007669"/>
    <property type="project" value="UniProtKB-SubCell"/>
</dbReference>
<evidence type="ECO:0000256" key="5">
    <source>
        <dbReference type="SAM" id="Phobius"/>
    </source>
</evidence>
<dbReference type="EMBL" id="WBJZ01000022">
    <property type="protein sequence ID" value="KAB1653591.1"/>
    <property type="molecule type" value="Genomic_DNA"/>
</dbReference>
<protein>
    <submittedName>
        <fullName evidence="6">DoxX family protein</fullName>
    </submittedName>
</protein>
<dbReference type="RefSeq" id="WP_158041707.1">
    <property type="nucleotide sequence ID" value="NZ_JACCFV010000001.1"/>
</dbReference>
<feature type="transmembrane region" description="Helical" evidence="5">
    <location>
        <begin position="72"/>
        <end position="92"/>
    </location>
</feature>
<keyword evidence="7" id="KW-1185">Reference proteome</keyword>
<comment type="caution">
    <text evidence="6">The sequence shown here is derived from an EMBL/GenBank/DDBJ whole genome shotgun (WGS) entry which is preliminary data.</text>
</comment>
<sequence>MIIALWIVNAILALIFLAAGVMKLARSREALASSGLAWTADASPGTVKAVGAVEVAGAVGLIAPLATGIAPILTPLAAIGLALTMIGAIVLHVRRHERFTVPVVLLVIAAASAALGFAVR</sequence>
<dbReference type="Proteomes" id="UP000467240">
    <property type="component" value="Unassembled WGS sequence"/>
</dbReference>
<organism evidence="6 7">
    <name type="scientific">Pseudoclavibacter chungangensis</name>
    <dbReference type="NCBI Taxonomy" id="587635"/>
    <lineage>
        <taxon>Bacteria</taxon>
        <taxon>Bacillati</taxon>
        <taxon>Actinomycetota</taxon>
        <taxon>Actinomycetes</taxon>
        <taxon>Micrococcales</taxon>
        <taxon>Microbacteriaceae</taxon>
        <taxon>Pseudoclavibacter</taxon>
    </lineage>
</organism>
<accession>A0A7J5BQM7</accession>
<evidence type="ECO:0000256" key="3">
    <source>
        <dbReference type="ARBA" id="ARBA00022989"/>
    </source>
</evidence>
<evidence type="ECO:0000256" key="2">
    <source>
        <dbReference type="ARBA" id="ARBA00022692"/>
    </source>
</evidence>
<keyword evidence="4 5" id="KW-0472">Membrane</keyword>
<dbReference type="AlphaFoldDB" id="A0A7J5BQM7"/>
<feature type="transmembrane region" description="Helical" evidence="5">
    <location>
        <begin position="6"/>
        <end position="25"/>
    </location>
</feature>
<proteinExistence type="predicted"/>
<evidence type="ECO:0000256" key="4">
    <source>
        <dbReference type="ARBA" id="ARBA00023136"/>
    </source>
</evidence>
<feature type="transmembrane region" description="Helical" evidence="5">
    <location>
        <begin position="99"/>
        <end position="119"/>
    </location>
</feature>
<name>A0A7J5BQM7_9MICO</name>